<evidence type="ECO:0000256" key="8">
    <source>
        <dbReference type="ARBA" id="ARBA00033308"/>
    </source>
</evidence>
<dbReference type="SUPFAM" id="SSF55021">
    <property type="entry name" value="ACT-like"/>
    <property type="match status" value="1"/>
</dbReference>
<dbReference type="CDD" id="cd00077">
    <property type="entry name" value="HDc"/>
    <property type="match status" value="1"/>
</dbReference>
<evidence type="ECO:0000256" key="9">
    <source>
        <dbReference type="ARBA" id="ARBA00048244"/>
    </source>
</evidence>
<dbReference type="SUPFAM" id="SSF81271">
    <property type="entry name" value="TGS-like"/>
    <property type="match status" value="1"/>
</dbReference>
<dbReference type="InterPro" id="IPR004811">
    <property type="entry name" value="RelA/Spo_fam"/>
</dbReference>
<dbReference type="SMART" id="SM00954">
    <property type="entry name" value="RelA_SpoT"/>
    <property type="match status" value="1"/>
</dbReference>
<dbReference type="NCBIfam" id="TIGR00691">
    <property type="entry name" value="spoT_relA"/>
    <property type="match status" value="1"/>
</dbReference>
<evidence type="ECO:0000313" key="11">
    <source>
        <dbReference type="EMBL" id="RIO46447.1"/>
    </source>
</evidence>
<evidence type="ECO:0000256" key="4">
    <source>
        <dbReference type="ARBA" id="ARBA00023134"/>
    </source>
</evidence>
<reference evidence="11 12" key="1">
    <citation type="journal article" date="2016" name="Front. Microbiol.">
        <title>Comprehensive Phylogenetic Analysis of Bovine Non-aureus Staphylococci Species Based on Whole-Genome Sequencing.</title>
        <authorList>
            <person name="Naushad S."/>
            <person name="Barkema H.W."/>
            <person name="Luby C."/>
            <person name="Condas L.A."/>
            <person name="Nobrega D.B."/>
            <person name="Carson D.A."/>
            <person name="De Buck J."/>
        </authorList>
    </citation>
    <scope>NUCLEOTIDE SEQUENCE [LARGE SCALE GENOMIC DNA]</scope>
    <source>
        <strain evidence="11 12">SNUC 5959</strain>
    </source>
</reference>
<protein>
    <recommendedName>
        <fullName evidence="3">GTP pyrophosphokinase</fullName>
        <ecNumber evidence="2">2.7.6.5</ecNumber>
    </recommendedName>
    <alternativeName>
        <fullName evidence="7">(p)ppGpp synthase</fullName>
    </alternativeName>
    <alternativeName>
        <fullName evidence="6">ATP:GTP 3'-pyrophosphotransferase</fullName>
    </alternativeName>
    <alternativeName>
        <fullName evidence="8">ppGpp synthase I</fullName>
    </alternativeName>
</protein>
<dbReference type="InterPro" id="IPR045600">
    <property type="entry name" value="RelA/SpoT_AH_RIS"/>
</dbReference>
<dbReference type="SMART" id="SM00471">
    <property type="entry name" value="HDc"/>
    <property type="match status" value="1"/>
</dbReference>
<dbReference type="Pfam" id="PF19296">
    <property type="entry name" value="RelA_AH_RIS"/>
    <property type="match status" value="1"/>
</dbReference>
<proteinExistence type="inferred from homology"/>
<dbReference type="CDD" id="cd01668">
    <property type="entry name" value="TGS_RSH"/>
    <property type="match status" value="1"/>
</dbReference>
<dbReference type="EC" id="2.7.6.5" evidence="2"/>
<evidence type="ECO:0000313" key="12">
    <source>
        <dbReference type="Proteomes" id="UP000285625"/>
    </source>
</evidence>
<dbReference type="FunFam" id="1.10.3210.10:FF:000001">
    <property type="entry name" value="GTP pyrophosphokinase RelA"/>
    <property type="match status" value="1"/>
</dbReference>
<dbReference type="FunFam" id="3.10.20.30:FF:000002">
    <property type="entry name" value="GTP pyrophosphokinase (RelA/SpoT)"/>
    <property type="match status" value="1"/>
</dbReference>
<organism evidence="11 12">
    <name type="scientific">Staphylococcus hyicus</name>
    <dbReference type="NCBI Taxonomy" id="1284"/>
    <lineage>
        <taxon>Bacteria</taxon>
        <taxon>Bacillati</taxon>
        <taxon>Bacillota</taxon>
        <taxon>Bacilli</taxon>
        <taxon>Bacillales</taxon>
        <taxon>Staphylococcaceae</taxon>
        <taxon>Staphylococcus</taxon>
    </lineage>
</organism>
<dbReference type="InterPro" id="IPR006674">
    <property type="entry name" value="HD_domain"/>
</dbReference>
<dbReference type="CDD" id="cd04876">
    <property type="entry name" value="ACT_RelA-SpoT"/>
    <property type="match status" value="1"/>
</dbReference>
<dbReference type="STRING" id="1284.SHYC_06400"/>
<dbReference type="Gene3D" id="3.30.70.260">
    <property type="match status" value="1"/>
</dbReference>
<dbReference type="GO" id="GO:0005525">
    <property type="term" value="F:GTP binding"/>
    <property type="evidence" value="ECO:0007669"/>
    <property type="project" value="UniProtKB-KW"/>
</dbReference>
<dbReference type="PANTHER" id="PTHR21262">
    <property type="entry name" value="GUANOSINE-3',5'-BIS DIPHOSPHATE 3'-PYROPHOSPHOHYDROLASE"/>
    <property type="match status" value="1"/>
</dbReference>
<dbReference type="Pfam" id="PF02824">
    <property type="entry name" value="TGS"/>
    <property type="match status" value="1"/>
</dbReference>
<dbReference type="SUPFAM" id="SSF109604">
    <property type="entry name" value="HD-domain/PDEase-like"/>
    <property type="match status" value="1"/>
</dbReference>
<dbReference type="InterPro" id="IPR012675">
    <property type="entry name" value="Beta-grasp_dom_sf"/>
</dbReference>
<dbReference type="HOGENOM" id="CLU_012300_3_0_9"/>
<evidence type="ECO:0000256" key="1">
    <source>
        <dbReference type="ARBA" id="ARBA00004976"/>
    </source>
</evidence>
<comment type="similarity">
    <text evidence="10">Belongs to the relA/spoT family.</text>
</comment>
<dbReference type="Gene3D" id="3.10.20.30">
    <property type="match status" value="1"/>
</dbReference>
<evidence type="ECO:0000256" key="10">
    <source>
        <dbReference type="RuleBase" id="RU003847"/>
    </source>
</evidence>
<dbReference type="RefSeq" id="WP_039645405.1">
    <property type="nucleotide sequence ID" value="NZ_CP008747.1"/>
</dbReference>
<dbReference type="EMBL" id="QXVO01000010">
    <property type="protein sequence ID" value="RIO46447.1"/>
    <property type="molecule type" value="Genomic_DNA"/>
</dbReference>
<dbReference type="GO" id="GO:0016787">
    <property type="term" value="F:hydrolase activity"/>
    <property type="evidence" value="ECO:0007669"/>
    <property type="project" value="UniProtKB-KW"/>
</dbReference>
<dbReference type="Pfam" id="PF13291">
    <property type="entry name" value="ACT_4"/>
    <property type="match status" value="1"/>
</dbReference>
<dbReference type="GO" id="GO:0005886">
    <property type="term" value="C:plasma membrane"/>
    <property type="evidence" value="ECO:0007669"/>
    <property type="project" value="TreeGrafter"/>
</dbReference>
<dbReference type="PROSITE" id="PS51831">
    <property type="entry name" value="HD"/>
    <property type="match status" value="1"/>
</dbReference>
<sequence length="729" mass="83603">MNNEYPYSADEVLHKAKTYLDQKEYEYVLKSYQIAYKAHEGQFRKNGLPYIMHPIQVAGILTEMRLDGPTIVAGFLHDVIEDTPYTFDDVVEMFNVEVATIVDGVTKLKKVKYRSKEEQQAENHRKLFIAIAKDVRVILVKLADRLHNMRTLRAMPREKQVRISKETLEIYAPLAHRLGINTIKWELEDIALRYIDNVQYFRIVNLMKKKRSEREAYIENAIENIRKEMTLMQIDGDISGRPKHIYSIYRKMMKQKKQFDQIFDLLAVRVIVSSIKDCYAVLGLVHTLWKPMPGRFKDYIAMPKQNMYQSLHTTVVGPNGDPLEIQIRTFEMHEIAEHGVAAHWAYKEGKKVDKDSETYHKKLNWLKDIAEQDHTSSDAQEFIESLKFDLQSDKVYAFTPASDVMELPYGAVPIDFAYAIHSEVGNKMIGAKVNGKIVPIDYVLQTGDIVEIRTSKHSYGPSRDWLKIVRSSSAKSKIKSFFKKQDRSSNIEKGKFMIEAEIKEQGFKVEEILTERNIKIVNDKYNFANEDDLYAAVGFGGVTSNQIVNKLSERIRIENKQKALNQAQSVTKSVPIKDHITTDSGVYVEGLDNVLIKLSKCCNPIPGDKIVGYITKGHGIKVHRTDCPNIQNESERLIDVEWVKSKDASQKYQVDLEVTAYDRNGLLNEVLQAVNSTSSHLVKVAGRSDVDKNAVINLSIMVKNVHEVYKVADKIKQLGDIYTVTRVWN</sequence>
<dbReference type="Gene3D" id="3.30.460.10">
    <property type="entry name" value="Beta Polymerase, domain 2"/>
    <property type="match status" value="1"/>
</dbReference>
<dbReference type="PROSITE" id="PS51671">
    <property type="entry name" value="ACT"/>
    <property type="match status" value="1"/>
</dbReference>
<dbReference type="KEGG" id="shu:SHYC_06400"/>
<dbReference type="Pfam" id="PF04607">
    <property type="entry name" value="RelA_SpoT"/>
    <property type="match status" value="1"/>
</dbReference>
<comment type="pathway">
    <text evidence="1">Purine metabolism; ppGpp biosynthesis; ppGpp from GTP: step 1/2.</text>
</comment>
<evidence type="ECO:0000256" key="2">
    <source>
        <dbReference type="ARBA" id="ARBA00013251"/>
    </source>
</evidence>
<dbReference type="InterPro" id="IPR003607">
    <property type="entry name" value="HD/PDEase_dom"/>
</dbReference>
<gene>
    <name evidence="11" type="ORF">BUZ57_04860</name>
</gene>
<accession>A0A0A8HPQ1</accession>
<dbReference type="GO" id="GO:0015970">
    <property type="term" value="P:guanosine tetraphosphate biosynthetic process"/>
    <property type="evidence" value="ECO:0007669"/>
    <property type="project" value="UniProtKB-UniPathway"/>
</dbReference>
<keyword evidence="4" id="KW-0342">GTP-binding</keyword>
<dbReference type="PANTHER" id="PTHR21262:SF31">
    <property type="entry name" value="GTP PYROPHOSPHOKINASE"/>
    <property type="match status" value="1"/>
</dbReference>
<dbReference type="PROSITE" id="PS51880">
    <property type="entry name" value="TGS"/>
    <property type="match status" value="1"/>
</dbReference>
<dbReference type="FunFam" id="3.30.460.10:FF:000001">
    <property type="entry name" value="GTP pyrophosphokinase RelA"/>
    <property type="match status" value="1"/>
</dbReference>
<dbReference type="InterPro" id="IPR002912">
    <property type="entry name" value="ACT_dom"/>
</dbReference>
<name>A0A0A8HPQ1_STAHY</name>
<evidence type="ECO:0000256" key="7">
    <source>
        <dbReference type="ARBA" id="ARBA00032407"/>
    </source>
</evidence>
<dbReference type="InterPro" id="IPR012676">
    <property type="entry name" value="TGS-like"/>
</dbReference>
<comment type="catalytic activity">
    <reaction evidence="9">
        <text>GTP + ATP = guanosine 3'-diphosphate 5'-triphosphate + AMP</text>
        <dbReference type="Rhea" id="RHEA:22088"/>
        <dbReference type="ChEBI" id="CHEBI:30616"/>
        <dbReference type="ChEBI" id="CHEBI:37565"/>
        <dbReference type="ChEBI" id="CHEBI:142410"/>
        <dbReference type="ChEBI" id="CHEBI:456215"/>
        <dbReference type="EC" id="2.7.6.5"/>
    </reaction>
</comment>
<dbReference type="UniPathway" id="UPA00908">
    <property type="reaction ID" value="UER00884"/>
</dbReference>
<dbReference type="Gene3D" id="1.10.3210.10">
    <property type="entry name" value="Hypothetical protein af1432"/>
    <property type="match status" value="1"/>
</dbReference>
<dbReference type="InterPro" id="IPR033655">
    <property type="entry name" value="TGS_RelA/SpoT"/>
</dbReference>
<dbReference type="CDD" id="cd05399">
    <property type="entry name" value="NT_Rel-Spo_like"/>
    <property type="match status" value="1"/>
</dbReference>
<evidence type="ECO:0000256" key="6">
    <source>
        <dbReference type="ARBA" id="ARBA00029754"/>
    </source>
</evidence>
<keyword evidence="4" id="KW-0547">Nucleotide-binding</keyword>
<keyword evidence="11" id="KW-0378">Hydrolase</keyword>
<dbReference type="InterPro" id="IPR045865">
    <property type="entry name" value="ACT-like_dom_sf"/>
</dbReference>
<dbReference type="InterPro" id="IPR007685">
    <property type="entry name" value="RelA_SpoT"/>
</dbReference>
<dbReference type="AlphaFoldDB" id="A0A0A8HPQ1"/>
<evidence type="ECO:0000256" key="5">
    <source>
        <dbReference type="ARBA" id="ARBA00024961"/>
    </source>
</evidence>
<dbReference type="SUPFAM" id="SSF81301">
    <property type="entry name" value="Nucleotidyltransferase"/>
    <property type="match status" value="1"/>
</dbReference>
<dbReference type="Pfam" id="PF13328">
    <property type="entry name" value="HD_4"/>
    <property type="match status" value="1"/>
</dbReference>
<dbReference type="InterPro" id="IPR043519">
    <property type="entry name" value="NT_sf"/>
</dbReference>
<comment type="function">
    <text evidence="5">In eubacteria ppGpp (guanosine 3'-diphosphate 5'-diphosphate) is a mediator of the stringent response that coordinates a variety of cellular activities in response to changes in nutritional abundance. This enzyme catalyzes the formation of pppGpp which is then hydrolyzed to form ppGpp.</text>
</comment>
<comment type="caution">
    <text evidence="11">The sequence shown here is derived from an EMBL/GenBank/DDBJ whole genome shotgun (WGS) entry which is preliminary data.</text>
</comment>
<dbReference type="GO" id="GO:0008728">
    <property type="term" value="F:GTP diphosphokinase activity"/>
    <property type="evidence" value="ECO:0007669"/>
    <property type="project" value="UniProtKB-EC"/>
</dbReference>
<dbReference type="GeneID" id="41073070"/>
<dbReference type="Proteomes" id="UP000285625">
    <property type="component" value="Unassembled WGS sequence"/>
</dbReference>
<evidence type="ECO:0000256" key="3">
    <source>
        <dbReference type="ARBA" id="ARBA00019852"/>
    </source>
</evidence>
<dbReference type="InterPro" id="IPR004095">
    <property type="entry name" value="TGS"/>
</dbReference>